<dbReference type="InterPro" id="IPR050445">
    <property type="entry name" value="Bact_polysacc_biosynth/exp"/>
</dbReference>
<feature type="transmembrane region" description="Helical" evidence="1">
    <location>
        <begin position="20"/>
        <end position="39"/>
    </location>
</feature>
<gene>
    <name evidence="2" type="ORF">PEB0149_003940</name>
</gene>
<comment type="caution">
    <text evidence="2">The sequence shown here is derived from an EMBL/GenBank/DDBJ whole genome shotgun (WGS) entry which is preliminary data.</text>
</comment>
<organism evidence="2 3">
    <name type="scientific">Bartonella apis</name>
    <dbReference type="NCBI Taxonomy" id="1686310"/>
    <lineage>
        <taxon>Bacteria</taxon>
        <taxon>Pseudomonadati</taxon>
        <taxon>Pseudomonadota</taxon>
        <taxon>Alphaproteobacteria</taxon>
        <taxon>Hyphomicrobiales</taxon>
        <taxon>Bartonellaceae</taxon>
        <taxon>Bartonella</taxon>
    </lineage>
</organism>
<dbReference type="InterPro" id="IPR027417">
    <property type="entry name" value="P-loop_NTPase"/>
</dbReference>
<name>A0A1R0F7P0_9HYPH</name>
<keyword evidence="1" id="KW-1133">Transmembrane helix</keyword>
<keyword evidence="1" id="KW-0472">Membrane</keyword>
<dbReference type="EMBL" id="LXYT01000003">
    <property type="protein sequence ID" value="OLY42976.1"/>
    <property type="molecule type" value="Genomic_DNA"/>
</dbReference>
<dbReference type="Gene3D" id="3.40.50.300">
    <property type="entry name" value="P-loop containing nucleotide triphosphate hydrolases"/>
    <property type="match status" value="1"/>
</dbReference>
<evidence type="ECO:0000313" key="3">
    <source>
        <dbReference type="Proteomes" id="UP000187344"/>
    </source>
</evidence>
<dbReference type="Proteomes" id="UP000187344">
    <property type="component" value="Unassembled WGS sequence"/>
</dbReference>
<evidence type="ECO:0000313" key="2">
    <source>
        <dbReference type="EMBL" id="OLY42976.1"/>
    </source>
</evidence>
<proteinExistence type="predicted"/>
<accession>A0A1R0F7P0</accession>
<reference evidence="2 3" key="1">
    <citation type="submission" date="2016-12" db="EMBL/GenBank/DDBJ databases">
        <title>Comparative genomics of Bartonella apis.</title>
        <authorList>
            <person name="Engel P."/>
        </authorList>
    </citation>
    <scope>NUCLEOTIDE SEQUENCE [LARGE SCALE GENOMIC DNA]</scope>
    <source>
        <strain evidence="2 3">PEB0149</strain>
    </source>
</reference>
<evidence type="ECO:0000256" key="1">
    <source>
        <dbReference type="SAM" id="Phobius"/>
    </source>
</evidence>
<feature type="transmembrane region" description="Helical" evidence="1">
    <location>
        <begin position="359"/>
        <end position="381"/>
    </location>
</feature>
<keyword evidence="1" id="KW-0812">Transmembrane</keyword>
<dbReference type="PANTHER" id="PTHR32309">
    <property type="entry name" value="TYROSINE-PROTEIN KINASE"/>
    <property type="match status" value="1"/>
</dbReference>
<protein>
    <submittedName>
        <fullName evidence="2">Uncharacterized protein involved in exopolysaccharide biosynthesis</fullName>
    </submittedName>
</protein>
<sequence length="591" mass="66693">MTREAGTDEKFKCLNQQNIILILLATAFCFVLAVAYCLLKPEVYVATLEFSVQKTDGTSLDDSTRNKITSLLLSSSATRPMESLSDIKHNGKNFELFSRSFSVKEYRDYIELSFADKNPTYAQSFLQRHFDGFRNDLSKAFPDKTQSKIAAIREKRNNLLQSAFADFDQSFKSSNRQETNSELYASLLNAINNRIGLDASIEVLNDLKIHDQSPLRLEFIANDPAVLRTTGELDKLNTDIAHMENRLGSVHPQIKAMKAEQNELKDELENNIILAVKRLYTEAKLATRIENNLRDELKSAGEAGLKPDHHIFERFEKQLKSIWNDYDKTIEASGFMSGQAIVVNSHPIRIEKQAFFSRFGTPISVFTILVFLFLSVITLLVRKRLKIAIHDRKIDEKPVVQEGNRPIPAEQDPSPEYNHLEPQELVERLLEINAQIVSIVGNDAAQSSARLSMGLKKNAAAILLVDVSTNEIGNLIGPHRGFTDVLTGDADISDVIYNDYDTGVDILPQGIASLLRARDFSRDIPAMLKGLKEKYSFILIAMSKVPEFGVEELFRQSDCLVISSDEIKDQENWRNLFSEYSVLPVFTLVDS</sequence>
<dbReference type="PANTHER" id="PTHR32309:SF31">
    <property type="entry name" value="CAPSULAR EXOPOLYSACCHARIDE FAMILY"/>
    <property type="match status" value="1"/>
</dbReference>
<dbReference type="AlphaFoldDB" id="A0A1R0F7P0"/>
<keyword evidence="3" id="KW-1185">Reference proteome</keyword>